<sequence>TSRATQAASTRATGENTSGVTGSTAVSSGHTATRGVSSSLASVSANSKSGE</sequence>
<organism evidence="2 3">
    <name type="scientific">Myodes glareolus</name>
    <name type="common">Bank vole</name>
    <name type="synonym">Clethrionomys glareolus</name>
    <dbReference type="NCBI Taxonomy" id="447135"/>
    <lineage>
        <taxon>Eukaryota</taxon>
        <taxon>Metazoa</taxon>
        <taxon>Chordata</taxon>
        <taxon>Craniata</taxon>
        <taxon>Vertebrata</taxon>
        <taxon>Euteleostomi</taxon>
        <taxon>Mammalia</taxon>
        <taxon>Eutheria</taxon>
        <taxon>Euarchontoglires</taxon>
        <taxon>Glires</taxon>
        <taxon>Rodentia</taxon>
        <taxon>Myomorpha</taxon>
        <taxon>Muroidea</taxon>
        <taxon>Cricetidae</taxon>
        <taxon>Arvicolinae</taxon>
        <taxon>Myodes</taxon>
    </lineage>
</organism>
<evidence type="ECO:0000313" key="2">
    <source>
        <dbReference type="EMBL" id="KAK7816993.1"/>
    </source>
</evidence>
<feature type="region of interest" description="Disordered" evidence="1">
    <location>
        <begin position="1"/>
        <end position="51"/>
    </location>
</feature>
<name>A0AAW0IRS2_MYOGA</name>
<reference evidence="2 3" key="1">
    <citation type="journal article" date="2023" name="bioRxiv">
        <title>Conserved and derived expression patterns and positive selection on dental genes reveal complex evolutionary context of ever-growing rodent molars.</title>
        <authorList>
            <person name="Calamari Z.T."/>
            <person name="Song A."/>
            <person name="Cohen E."/>
            <person name="Akter M."/>
            <person name="Roy R.D."/>
            <person name="Hallikas O."/>
            <person name="Christensen M.M."/>
            <person name="Li P."/>
            <person name="Marangoni P."/>
            <person name="Jernvall J."/>
            <person name="Klein O.D."/>
        </authorList>
    </citation>
    <scope>NUCLEOTIDE SEQUENCE [LARGE SCALE GENOMIC DNA]</scope>
    <source>
        <strain evidence="2">V071</strain>
    </source>
</reference>
<dbReference type="AlphaFoldDB" id="A0AAW0IRS2"/>
<accession>A0AAW0IRS2</accession>
<evidence type="ECO:0000256" key="1">
    <source>
        <dbReference type="SAM" id="MobiDB-lite"/>
    </source>
</evidence>
<protein>
    <submittedName>
        <fullName evidence="2">Uncharacterized protein</fullName>
    </submittedName>
</protein>
<gene>
    <name evidence="2" type="ORF">U0070_014336</name>
</gene>
<comment type="caution">
    <text evidence="2">The sequence shown here is derived from an EMBL/GenBank/DDBJ whole genome shotgun (WGS) entry which is preliminary data.</text>
</comment>
<keyword evidence="3" id="KW-1185">Reference proteome</keyword>
<evidence type="ECO:0000313" key="3">
    <source>
        <dbReference type="Proteomes" id="UP001488838"/>
    </source>
</evidence>
<proteinExistence type="predicted"/>
<feature type="non-terminal residue" evidence="2">
    <location>
        <position position="1"/>
    </location>
</feature>
<dbReference type="EMBL" id="JBBHLL010000098">
    <property type="protein sequence ID" value="KAK7816993.1"/>
    <property type="molecule type" value="Genomic_DNA"/>
</dbReference>
<dbReference type="Proteomes" id="UP001488838">
    <property type="component" value="Unassembled WGS sequence"/>
</dbReference>